<evidence type="ECO:0000256" key="5">
    <source>
        <dbReference type="ARBA" id="ARBA00022989"/>
    </source>
</evidence>
<feature type="transmembrane region" description="Helical" evidence="7">
    <location>
        <begin position="284"/>
        <end position="307"/>
    </location>
</feature>
<keyword evidence="2" id="KW-0813">Transport</keyword>
<evidence type="ECO:0000256" key="1">
    <source>
        <dbReference type="ARBA" id="ARBA00004651"/>
    </source>
</evidence>
<reference evidence="9 10" key="1">
    <citation type="journal article" date="2015" name="Genome Announc.">
        <title>Expanding the biotechnology potential of lactobacilli through comparative genomics of 213 strains and associated genera.</title>
        <authorList>
            <person name="Sun Z."/>
            <person name="Harris H.M."/>
            <person name="McCann A."/>
            <person name="Guo C."/>
            <person name="Argimon S."/>
            <person name="Zhang W."/>
            <person name="Yang X."/>
            <person name="Jeffery I.B."/>
            <person name="Cooney J.C."/>
            <person name="Kagawa T.F."/>
            <person name="Liu W."/>
            <person name="Song Y."/>
            <person name="Salvetti E."/>
            <person name="Wrobel A."/>
            <person name="Rasinkangas P."/>
            <person name="Parkhill J."/>
            <person name="Rea M.C."/>
            <person name="O'Sullivan O."/>
            <person name="Ritari J."/>
            <person name="Douillard F.P."/>
            <person name="Paul Ross R."/>
            <person name="Yang R."/>
            <person name="Briner A.E."/>
            <person name="Felis G.E."/>
            <person name="de Vos W.M."/>
            <person name="Barrangou R."/>
            <person name="Klaenhammer T.R."/>
            <person name="Caufield P.W."/>
            <person name="Cui Y."/>
            <person name="Zhang H."/>
            <person name="O'Toole P.W."/>
        </authorList>
    </citation>
    <scope>NUCLEOTIDE SEQUENCE [LARGE SCALE GENOMIC DNA]</scope>
    <source>
        <strain evidence="9 10">DSM 20190</strain>
    </source>
</reference>
<feature type="transmembrane region" description="Helical" evidence="7">
    <location>
        <begin position="375"/>
        <end position="396"/>
    </location>
</feature>
<keyword evidence="6 7" id="KW-0472">Membrane</keyword>
<evidence type="ECO:0000256" key="2">
    <source>
        <dbReference type="ARBA" id="ARBA00022448"/>
    </source>
</evidence>
<feature type="transmembrane region" description="Helical" evidence="7">
    <location>
        <begin position="258"/>
        <end position="277"/>
    </location>
</feature>
<dbReference type="GO" id="GO:0005886">
    <property type="term" value="C:plasma membrane"/>
    <property type="evidence" value="ECO:0007669"/>
    <property type="project" value="UniProtKB-SubCell"/>
</dbReference>
<dbReference type="EMBL" id="JQAX01000002">
    <property type="protein sequence ID" value="KRN32224.1"/>
    <property type="molecule type" value="Genomic_DNA"/>
</dbReference>
<dbReference type="eggNOG" id="COG0477">
    <property type="taxonomic scope" value="Bacteria"/>
</dbReference>
<evidence type="ECO:0000256" key="7">
    <source>
        <dbReference type="SAM" id="Phobius"/>
    </source>
</evidence>
<feature type="transmembrane region" description="Helical" evidence="7">
    <location>
        <begin position="313"/>
        <end position="332"/>
    </location>
</feature>
<keyword evidence="10" id="KW-1185">Reference proteome</keyword>
<evidence type="ECO:0000256" key="3">
    <source>
        <dbReference type="ARBA" id="ARBA00022475"/>
    </source>
</evidence>
<feature type="domain" description="Major facilitator superfamily (MFS) profile" evidence="8">
    <location>
        <begin position="6"/>
        <end position="402"/>
    </location>
</feature>
<evidence type="ECO:0000313" key="10">
    <source>
        <dbReference type="Proteomes" id="UP000051296"/>
    </source>
</evidence>
<keyword evidence="3" id="KW-1003">Cell membrane</keyword>
<gene>
    <name evidence="9" type="ORF">IV68_GL000573</name>
</gene>
<name>A0A0R2FVF8_9LACO</name>
<dbReference type="GO" id="GO:0022857">
    <property type="term" value="F:transmembrane transporter activity"/>
    <property type="evidence" value="ECO:0007669"/>
    <property type="project" value="InterPro"/>
</dbReference>
<keyword evidence="4 7" id="KW-0812">Transmembrane</keyword>
<organism evidence="9 10">
    <name type="scientific">Weissella halotolerans DSM 20190</name>
    <dbReference type="NCBI Taxonomy" id="1123500"/>
    <lineage>
        <taxon>Bacteria</taxon>
        <taxon>Bacillati</taxon>
        <taxon>Bacillota</taxon>
        <taxon>Bacilli</taxon>
        <taxon>Lactobacillales</taxon>
        <taxon>Lactobacillaceae</taxon>
        <taxon>Weissella</taxon>
    </lineage>
</organism>
<accession>A0A0R2FVF8</accession>
<feature type="transmembrane region" description="Helical" evidence="7">
    <location>
        <begin position="95"/>
        <end position="114"/>
    </location>
</feature>
<protein>
    <submittedName>
        <fullName evidence="9">Major facilitator family transporter</fullName>
    </submittedName>
</protein>
<feature type="transmembrane region" description="Helical" evidence="7">
    <location>
        <begin position="39"/>
        <end position="59"/>
    </location>
</feature>
<proteinExistence type="predicted"/>
<dbReference type="Pfam" id="PF07690">
    <property type="entry name" value="MFS_1"/>
    <property type="match status" value="1"/>
</dbReference>
<feature type="transmembrane region" description="Helical" evidence="7">
    <location>
        <begin position="71"/>
        <end position="89"/>
    </location>
</feature>
<feature type="transmembrane region" description="Helical" evidence="7">
    <location>
        <begin position="214"/>
        <end position="231"/>
    </location>
</feature>
<dbReference type="InterPro" id="IPR050171">
    <property type="entry name" value="MFS_Transporters"/>
</dbReference>
<dbReference type="Proteomes" id="UP000051296">
    <property type="component" value="Unassembled WGS sequence"/>
</dbReference>
<evidence type="ECO:0000256" key="6">
    <source>
        <dbReference type="ARBA" id="ARBA00023136"/>
    </source>
</evidence>
<dbReference type="PANTHER" id="PTHR23517:SF3">
    <property type="entry name" value="INTEGRAL MEMBRANE TRANSPORT PROTEIN"/>
    <property type="match status" value="1"/>
</dbReference>
<dbReference type="FunCoup" id="A0A0R2FVF8">
    <property type="interactions" value="12"/>
</dbReference>
<dbReference type="InParanoid" id="A0A0R2FVF8"/>
<dbReference type="InterPro" id="IPR011701">
    <property type="entry name" value="MFS"/>
</dbReference>
<evidence type="ECO:0000313" key="9">
    <source>
        <dbReference type="EMBL" id="KRN32224.1"/>
    </source>
</evidence>
<keyword evidence="5 7" id="KW-1133">Transmembrane helix</keyword>
<dbReference type="PROSITE" id="PS50850">
    <property type="entry name" value="MFS"/>
    <property type="match status" value="1"/>
</dbReference>
<evidence type="ECO:0000259" key="8">
    <source>
        <dbReference type="PROSITE" id="PS50850"/>
    </source>
</evidence>
<evidence type="ECO:0000256" key="4">
    <source>
        <dbReference type="ARBA" id="ARBA00022692"/>
    </source>
</evidence>
<feature type="transmembrane region" description="Helical" evidence="7">
    <location>
        <begin position="162"/>
        <end position="183"/>
    </location>
</feature>
<dbReference type="InterPro" id="IPR036259">
    <property type="entry name" value="MFS_trans_sf"/>
</dbReference>
<dbReference type="SUPFAM" id="SSF103473">
    <property type="entry name" value="MFS general substrate transporter"/>
    <property type="match status" value="1"/>
</dbReference>
<comment type="subcellular location">
    <subcellularLocation>
        <location evidence="1">Cell membrane</location>
        <topology evidence="1">Multi-pass membrane protein</topology>
    </subcellularLocation>
</comment>
<dbReference type="PANTHER" id="PTHR23517">
    <property type="entry name" value="RESISTANCE PROTEIN MDTM, PUTATIVE-RELATED-RELATED"/>
    <property type="match status" value="1"/>
</dbReference>
<comment type="caution">
    <text evidence="9">The sequence shown here is derived from an EMBL/GenBank/DDBJ whole genome shotgun (WGS) entry which is preliminary data.</text>
</comment>
<dbReference type="InterPro" id="IPR020846">
    <property type="entry name" value="MFS_dom"/>
</dbReference>
<feature type="transmembrane region" description="Helical" evidence="7">
    <location>
        <begin position="134"/>
        <end position="156"/>
    </location>
</feature>
<sequence>MELDANLKLRAFTVFLTVLLSSSIGPNMTFYYLKYFGSLWTGILLVIVSVAGFLGSLYGGHLADAWGRRPTMLVGAGLMITGYILATLANSPWLFQPGLTFFGFLIAMAGGSLADPADQAMMIDVSTPANRQFVFALIYWIVNIGVMFGAAIGGWFFRDYLFYLLLGMTFGAVINFLVIFLGMRETFTGQAKEQAKTVKQALRSYLTVLQDRRYTIFALGAVLSIVVYSQIDYYLPAHLTADFHTYWLWAQEIYGQRMLSLMMITNTALIIIFMGLINHYSTRWPLIFGFSVGQGLQGFGIALSFILGDFWPLILATLIWTLGEIIVVPAGQTIRADLMDPDRIGAYSGVFAVTRPIGTIIAGSMVSLSSLINKWGMAVIILIMTIAAIGLTVKAVNTPQKSK</sequence>
<feature type="transmembrane region" description="Helical" evidence="7">
    <location>
        <begin position="344"/>
        <end position="369"/>
    </location>
</feature>
<dbReference type="AlphaFoldDB" id="A0A0R2FVF8"/>
<dbReference type="Gene3D" id="1.20.1250.20">
    <property type="entry name" value="MFS general substrate transporter like domains"/>
    <property type="match status" value="1"/>
</dbReference>
<feature type="transmembrane region" description="Helical" evidence="7">
    <location>
        <begin position="12"/>
        <end position="33"/>
    </location>
</feature>
<dbReference type="PATRIC" id="fig|1123500.6.peg.576"/>
<dbReference type="STRING" id="1123500.GCA_000420365_00868"/>